<name>A0ABY5TU44_9BACT</name>
<dbReference type="InterPro" id="IPR045857">
    <property type="entry name" value="O16G_dom_2"/>
</dbReference>
<dbReference type="Gene3D" id="3.20.20.80">
    <property type="entry name" value="Glycosidases"/>
    <property type="match status" value="1"/>
</dbReference>
<dbReference type="InterPro" id="IPR017853">
    <property type="entry name" value="GH"/>
</dbReference>
<dbReference type="Gene3D" id="3.90.400.10">
    <property type="entry name" value="Oligo-1,6-glucosidase, Domain 2"/>
    <property type="match status" value="1"/>
</dbReference>
<dbReference type="PANTHER" id="PTHR10357">
    <property type="entry name" value="ALPHA-AMYLASE FAMILY MEMBER"/>
    <property type="match status" value="1"/>
</dbReference>
<evidence type="ECO:0000313" key="4">
    <source>
        <dbReference type="EMBL" id="UWD34183.1"/>
    </source>
</evidence>
<evidence type="ECO:0000256" key="1">
    <source>
        <dbReference type="ARBA" id="ARBA00008061"/>
    </source>
</evidence>
<accession>A0ABY5TU44</accession>
<feature type="domain" description="Glycosyl hydrolase family 13 catalytic" evidence="3">
    <location>
        <begin position="71"/>
        <end position="453"/>
    </location>
</feature>
<dbReference type="SMART" id="SM00642">
    <property type="entry name" value="Aamy"/>
    <property type="match status" value="1"/>
</dbReference>
<keyword evidence="2" id="KW-0732">Signal</keyword>
<feature type="chain" id="PRO_5045425757" evidence="2">
    <location>
        <begin position="25"/>
        <end position="584"/>
    </location>
</feature>
<dbReference type="Proteomes" id="UP001058364">
    <property type="component" value="Chromosome"/>
</dbReference>
<dbReference type="EMBL" id="CP103423">
    <property type="protein sequence ID" value="UWD34183.1"/>
    <property type="molecule type" value="Genomic_DNA"/>
</dbReference>
<proteinExistence type="inferred from homology"/>
<sequence length="584" mass="68471">MKKNIFWFSKAFLACAPLSVISCANVKETSAWGDEKFYKEFGKLTYSEDDEKARFIAPFSKTEKTSSVIYQVLVYAFADGNNDGIGDFIGLKNNLDYFSNLGIDQLYLSPIHPASSYHGYDVIDYTDVAEELGGKEAFNEFLIEAHKRGIKVYLDLIFNHTSFEHPWFQKALSGDQKYQNFYRFYDTKIADTNQDTEELRNLFPNLKNKQATNKYYTSKFWAGMPDLNLDNPEVIKELKHIQSYWTKLGVDGFRYDAFVEFFSSERETKNNYNESKIFYELREASNEALKSINRDQEIFMMGEWWNDTLSAKEYLSFDNQKALGTVYDGQHWKNNWFVTIDNEELKKYLKQINEELNTIWVPFLTNHDVDRWINSYRLSVGEEPLQVGDLDKPLREKDIEAIKNAYFYLLVMPATPIIYHGDELMLHANKKFGDSGMREPFKWKDYSKKVEFKERKNPNDIIKINFSIDTPFVEEQVTNNNSVYSTIKFLLNFRKEHNFMYSQNLQTIGNASEYIEEASDNTIVRQSIDGSEKYLFINSLGDAREKNFKIKNNNQFEVIYNKDAKIENNTIKIEKQGMIILKIK</sequence>
<protein>
    <submittedName>
        <fullName evidence="4">Alpha-amylase family glycosyl hydrolase</fullName>
    </submittedName>
</protein>
<evidence type="ECO:0000313" key="5">
    <source>
        <dbReference type="Proteomes" id="UP001058364"/>
    </source>
</evidence>
<gene>
    <name evidence="4" type="ORF">NX772_03815</name>
</gene>
<dbReference type="RefSeq" id="WP_051542220.1">
    <property type="nucleotide sequence ID" value="NZ_CP103423.1"/>
</dbReference>
<feature type="signal peptide" evidence="2">
    <location>
        <begin position="1"/>
        <end position="24"/>
    </location>
</feature>
<dbReference type="SUPFAM" id="SSF51445">
    <property type="entry name" value="(Trans)glycosidases"/>
    <property type="match status" value="1"/>
</dbReference>
<evidence type="ECO:0000256" key="2">
    <source>
        <dbReference type="SAM" id="SignalP"/>
    </source>
</evidence>
<keyword evidence="5" id="KW-1185">Reference proteome</keyword>
<dbReference type="InterPro" id="IPR006047">
    <property type="entry name" value="GH13_cat_dom"/>
</dbReference>
<reference evidence="4" key="1">
    <citation type="submission" date="2022-08" db="EMBL/GenBank/DDBJ databases">
        <title>Complete genome sequence of Mycoplasma molare type strain H 542.</title>
        <authorList>
            <person name="Spergser J."/>
        </authorList>
    </citation>
    <scope>NUCLEOTIDE SEQUENCE</scope>
    <source>
        <strain evidence="4">H 542</strain>
    </source>
</reference>
<dbReference type="GO" id="GO:0016787">
    <property type="term" value="F:hydrolase activity"/>
    <property type="evidence" value="ECO:0007669"/>
    <property type="project" value="UniProtKB-KW"/>
</dbReference>
<keyword evidence="4" id="KW-0378">Hydrolase</keyword>
<comment type="similarity">
    <text evidence="1">Belongs to the glycosyl hydrolase 13 family.</text>
</comment>
<dbReference type="PROSITE" id="PS51257">
    <property type="entry name" value="PROKAR_LIPOPROTEIN"/>
    <property type="match status" value="1"/>
</dbReference>
<dbReference type="PANTHER" id="PTHR10357:SF179">
    <property type="entry name" value="NEUTRAL AND BASIC AMINO ACID TRANSPORT PROTEIN RBAT"/>
    <property type="match status" value="1"/>
</dbReference>
<evidence type="ECO:0000259" key="3">
    <source>
        <dbReference type="SMART" id="SM00642"/>
    </source>
</evidence>
<organism evidence="4 5">
    <name type="scientific">Mesomycoplasma molare</name>
    <dbReference type="NCBI Taxonomy" id="171288"/>
    <lineage>
        <taxon>Bacteria</taxon>
        <taxon>Bacillati</taxon>
        <taxon>Mycoplasmatota</taxon>
        <taxon>Mycoplasmoidales</taxon>
        <taxon>Metamycoplasmataceae</taxon>
        <taxon>Mesomycoplasma</taxon>
    </lineage>
</organism>
<dbReference type="Pfam" id="PF00128">
    <property type="entry name" value="Alpha-amylase"/>
    <property type="match status" value="1"/>
</dbReference>